<dbReference type="SUPFAM" id="SSF53850">
    <property type="entry name" value="Periplasmic binding protein-like II"/>
    <property type="match status" value="1"/>
</dbReference>
<name>A0ABS4AUB1_9PROT</name>
<dbReference type="Gene3D" id="3.40.190.10">
    <property type="entry name" value="Periplasmic binding protein-like II"/>
    <property type="match status" value="1"/>
</dbReference>
<dbReference type="RefSeq" id="WP_209352325.1">
    <property type="nucleotide sequence ID" value="NZ_JAGIYZ010000012.1"/>
</dbReference>
<evidence type="ECO:0000256" key="2">
    <source>
        <dbReference type="SAM" id="SignalP"/>
    </source>
</evidence>
<dbReference type="Pfam" id="PF03401">
    <property type="entry name" value="TctC"/>
    <property type="match status" value="1"/>
</dbReference>
<keyword evidence="4" id="KW-1185">Reference proteome</keyword>
<dbReference type="PANTHER" id="PTHR42928:SF5">
    <property type="entry name" value="BLR1237 PROTEIN"/>
    <property type="match status" value="1"/>
</dbReference>
<reference evidence="3 4" key="1">
    <citation type="submission" date="2021-03" db="EMBL/GenBank/DDBJ databases">
        <authorList>
            <person name="So Y."/>
        </authorList>
    </citation>
    <scope>NUCLEOTIDE SEQUENCE [LARGE SCALE GENOMIC DNA]</scope>
    <source>
        <strain evidence="3 4">PWR1</strain>
    </source>
</reference>
<dbReference type="PIRSF" id="PIRSF017082">
    <property type="entry name" value="YflP"/>
    <property type="match status" value="1"/>
</dbReference>
<evidence type="ECO:0000256" key="1">
    <source>
        <dbReference type="ARBA" id="ARBA00006987"/>
    </source>
</evidence>
<comment type="similarity">
    <text evidence="1">Belongs to the UPF0065 (bug) family.</text>
</comment>
<gene>
    <name evidence="3" type="ORF">J5Y09_13495</name>
</gene>
<sequence length="324" mass="34486">MNRRHILGLGAAAALAPAAARAQAAWPTSPGRIVVPFAAGGPTDIPARLLADEMSKFLPHRMVVENRTGSGVVVGTDMVAKAPKDGQTILYTTVGHAYLPGLFERLPFDPVADFTPAAFIGQIPQILLVNRDFPARTLPELITLLRNNPGKYDYASSGNGGAVHLGTELFLHMAGGLKVNHISFRGSSAAVPEVLAGRIPMIFDVAAAALPYIQRGELRPLAISTRTRMPYAPDVPTFIEGGVADFECYTWHMVMAPAGTPMPTVNAINAAFNRALAIPAVQERLGQMTMNVTTNSTPDSAARFLASEMAKWTPVIRAAGIRPS</sequence>
<dbReference type="InterPro" id="IPR005064">
    <property type="entry name" value="BUG"/>
</dbReference>
<dbReference type="EMBL" id="JAGIYZ010000012">
    <property type="protein sequence ID" value="MBP0464931.1"/>
    <property type="molecule type" value="Genomic_DNA"/>
</dbReference>
<proteinExistence type="inferred from homology"/>
<dbReference type="PANTHER" id="PTHR42928">
    <property type="entry name" value="TRICARBOXYLATE-BINDING PROTEIN"/>
    <property type="match status" value="1"/>
</dbReference>
<dbReference type="CDD" id="cd13578">
    <property type="entry name" value="PBP2_Bug27"/>
    <property type="match status" value="1"/>
</dbReference>
<evidence type="ECO:0000313" key="3">
    <source>
        <dbReference type="EMBL" id="MBP0464931.1"/>
    </source>
</evidence>
<feature type="chain" id="PRO_5047053419" evidence="2">
    <location>
        <begin position="25"/>
        <end position="324"/>
    </location>
</feature>
<keyword evidence="2" id="KW-0732">Signal</keyword>
<dbReference type="Proteomes" id="UP000680815">
    <property type="component" value="Unassembled WGS sequence"/>
</dbReference>
<evidence type="ECO:0000313" key="4">
    <source>
        <dbReference type="Proteomes" id="UP000680815"/>
    </source>
</evidence>
<feature type="signal peptide" evidence="2">
    <location>
        <begin position="1"/>
        <end position="24"/>
    </location>
</feature>
<accession>A0ABS4AUB1</accession>
<dbReference type="InterPro" id="IPR042100">
    <property type="entry name" value="Bug_dom1"/>
</dbReference>
<organism evidence="3 4">
    <name type="scientific">Roseomonas nitratireducens</name>
    <dbReference type="NCBI Taxonomy" id="2820810"/>
    <lineage>
        <taxon>Bacteria</taxon>
        <taxon>Pseudomonadati</taxon>
        <taxon>Pseudomonadota</taxon>
        <taxon>Alphaproteobacteria</taxon>
        <taxon>Acetobacterales</taxon>
        <taxon>Roseomonadaceae</taxon>
        <taxon>Roseomonas</taxon>
    </lineage>
</organism>
<protein>
    <submittedName>
        <fullName evidence="3">Tripartite tricarboxylate transporter substrate binding protein</fullName>
    </submittedName>
</protein>
<dbReference type="Gene3D" id="3.40.190.150">
    <property type="entry name" value="Bordetella uptake gene, domain 1"/>
    <property type="match status" value="1"/>
</dbReference>
<comment type="caution">
    <text evidence="3">The sequence shown here is derived from an EMBL/GenBank/DDBJ whole genome shotgun (WGS) entry which is preliminary data.</text>
</comment>